<comment type="caution">
    <text evidence="1">The sequence shown here is derived from an EMBL/GenBank/DDBJ whole genome shotgun (WGS) entry which is preliminary data.</text>
</comment>
<evidence type="ECO:0000313" key="2">
    <source>
        <dbReference type="Proteomes" id="UP001642360"/>
    </source>
</evidence>
<accession>A0ABC8QZV0</accession>
<dbReference type="Proteomes" id="UP001642360">
    <property type="component" value="Unassembled WGS sequence"/>
</dbReference>
<dbReference type="EMBL" id="CAUOFW020000874">
    <property type="protein sequence ID" value="CAK9138290.1"/>
    <property type="molecule type" value="Genomic_DNA"/>
</dbReference>
<evidence type="ECO:0000313" key="1">
    <source>
        <dbReference type="EMBL" id="CAK9138290.1"/>
    </source>
</evidence>
<gene>
    <name evidence="1" type="ORF">ILEXP_LOCUS5391</name>
</gene>
<protein>
    <submittedName>
        <fullName evidence="1">Uncharacterized protein</fullName>
    </submittedName>
</protein>
<keyword evidence="2" id="KW-1185">Reference proteome</keyword>
<proteinExistence type="predicted"/>
<dbReference type="AlphaFoldDB" id="A0ABC8QZV0"/>
<sequence length="80" mass="9256">MNVHHFERRYETLYARTNCRIRWPYIWGDSGCSSVNSDENSLRDKDGQPTNSRVAPCKLCGVLDLCLRPQGRQKSEIVDL</sequence>
<reference evidence="1 2" key="1">
    <citation type="submission" date="2024-02" db="EMBL/GenBank/DDBJ databases">
        <authorList>
            <person name="Vignale AGUSTIN F."/>
            <person name="Sosa J E."/>
            <person name="Modenutti C."/>
        </authorList>
    </citation>
    <scope>NUCLEOTIDE SEQUENCE [LARGE SCALE GENOMIC DNA]</scope>
</reference>
<name>A0ABC8QZV0_9AQUA</name>
<organism evidence="1 2">
    <name type="scientific">Ilex paraguariensis</name>
    <name type="common">yerba mate</name>
    <dbReference type="NCBI Taxonomy" id="185542"/>
    <lineage>
        <taxon>Eukaryota</taxon>
        <taxon>Viridiplantae</taxon>
        <taxon>Streptophyta</taxon>
        <taxon>Embryophyta</taxon>
        <taxon>Tracheophyta</taxon>
        <taxon>Spermatophyta</taxon>
        <taxon>Magnoliopsida</taxon>
        <taxon>eudicotyledons</taxon>
        <taxon>Gunneridae</taxon>
        <taxon>Pentapetalae</taxon>
        <taxon>asterids</taxon>
        <taxon>campanulids</taxon>
        <taxon>Aquifoliales</taxon>
        <taxon>Aquifoliaceae</taxon>
        <taxon>Ilex</taxon>
    </lineage>
</organism>